<organism evidence="1 2">
    <name type="scientific">Micromonospora globbae</name>
    <dbReference type="NCBI Taxonomy" id="1894969"/>
    <lineage>
        <taxon>Bacteria</taxon>
        <taxon>Bacillati</taxon>
        <taxon>Actinomycetota</taxon>
        <taxon>Actinomycetes</taxon>
        <taxon>Micromonosporales</taxon>
        <taxon>Micromonosporaceae</taxon>
        <taxon>Micromonospora</taxon>
    </lineage>
</organism>
<reference evidence="1" key="1">
    <citation type="submission" date="2022-10" db="EMBL/GenBank/DDBJ databases">
        <title>The complete genomes of actinobacterial strains from the NBC collection.</title>
        <authorList>
            <person name="Joergensen T.S."/>
            <person name="Alvarez Arevalo M."/>
            <person name="Sterndorff E.B."/>
            <person name="Faurdal D."/>
            <person name="Vuksanovic O."/>
            <person name="Mourched A.-S."/>
            <person name="Charusanti P."/>
            <person name="Shaw S."/>
            <person name="Blin K."/>
            <person name="Weber T."/>
        </authorList>
    </citation>
    <scope>NUCLEOTIDE SEQUENCE</scope>
    <source>
        <strain evidence="1">NBC_00256</strain>
    </source>
</reference>
<dbReference type="InterPro" id="IPR036457">
    <property type="entry name" value="PPM-type-like_dom_sf"/>
</dbReference>
<name>A0ABZ1RZ02_9ACTN</name>
<dbReference type="Proteomes" id="UP001432190">
    <property type="component" value="Chromosome"/>
</dbReference>
<protein>
    <recommendedName>
        <fullName evidence="3">Integrase</fullName>
    </recommendedName>
</protein>
<dbReference type="SUPFAM" id="SSF81606">
    <property type="entry name" value="PP2C-like"/>
    <property type="match status" value="1"/>
</dbReference>
<evidence type="ECO:0000313" key="1">
    <source>
        <dbReference type="EMBL" id="WUP47053.1"/>
    </source>
</evidence>
<proteinExistence type="predicted"/>
<evidence type="ECO:0008006" key="3">
    <source>
        <dbReference type="Google" id="ProtNLM"/>
    </source>
</evidence>
<dbReference type="EMBL" id="CP108084">
    <property type="protein sequence ID" value="WUP47053.1"/>
    <property type="molecule type" value="Genomic_DNA"/>
</dbReference>
<sequence>MHDCVRLLTSPALDLRPGKVDASDGRRRDVRVTMASAAGRAGRANEDFTGATPTAAVLVDGAGGFAGAGSVCRHGVAWYAHRLGGRLLGLLSLAPDRGLPALLAEAIAEVTDDHRDTCDVGDPISPSAAVAALRVSGGHVEYLVLGDAVLVLGRTDDAPLVVSDPREVLISRSYEAVLATVVEGGDEYHRILRDLRAHRNRPGGFWVAKDDPRAADEAISGRCPTSELGGAVLLSNGASRIVDRFGLADWPQVLATLGERGPAAVIGRVRQAEARHAVAADDATIAHCTDLGDS</sequence>
<keyword evidence="2" id="KW-1185">Reference proteome</keyword>
<dbReference type="RefSeq" id="WP_240033260.1">
    <property type="nucleotide sequence ID" value="NZ_CP108084.1"/>
</dbReference>
<accession>A0ABZ1RZ02</accession>
<gene>
    <name evidence="1" type="ORF">OG994_15415</name>
</gene>
<evidence type="ECO:0000313" key="2">
    <source>
        <dbReference type="Proteomes" id="UP001432190"/>
    </source>
</evidence>
<dbReference type="Gene3D" id="3.60.40.10">
    <property type="entry name" value="PPM-type phosphatase domain"/>
    <property type="match status" value="1"/>
</dbReference>